<name>A0A5C5ZSA5_9BACT</name>
<dbReference type="AlphaFoldDB" id="A0A5C5ZSA5"/>
<evidence type="ECO:0000256" key="2">
    <source>
        <dbReference type="SAM" id="Phobius"/>
    </source>
</evidence>
<dbReference type="EMBL" id="SJPQ01000001">
    <property type="protein sequence ID" value="TWT90379.1"/>
    <property type="molecule type" value="Genomic_DNA"/>
</dbReference>
<evidence type="ECO:0000313" key="4">
    <source>
        <dbReference type="EMBL" id="TWT90379.1"/>
    </source>
</evidence>
<evidence type="ECO:0000256" key="1">
    <source>
        <dbReference type="SAM" id="MobiDB-lite"/>
    </source>
</evidence>
<dbReference type="InterPro" id="IPR011453">
    <property type="entry name" value="DUF1559"/>
</dbReference>
<dbReference type="Pfam" id="PF07963">
    <property type="entry name" value="N_methyl"/>
    <property type="match status" value="1"/>
</dbReference>
<dbReference type="InterPro" id="IPR045584">
    <property type="entry name" value="Pilin-like"/>
</dbReference>
<dbReference type="PROSITE" id="PS00409">
    <property type="entry name" value="PROKAR_NTER_METHYL"/>
    <property type="match status" value="1"/>
</dbReference>
<dbReference type="PANTHER" id="PTHR30093:SF2">
    <property type="entry name" value="TYPE II SECRETION SYSTEM PROTEIN H"/>
    <property type="match status" value="1"/>
</dbReference>
<evidence type="ECO:0000259" key="3">
    <source>
        <dbReference type="Pfam" id="PF07596"/>
    </source>
</evidence>
<feature type="region of interest" description="Disordered" evidence="1">
    <location>
        <begin position="1"/>
        <end position="21"/>
    </location>
</feature>
<dbReference type="Pfam" id="PF07596">
    <property type="entry name" value="SBP_bac_10"/>
    <property type="match status" value="1"/>
</dbReference>
<gene>
    <name evidence="4" type="primary">xcpT_8</name>
    <name evidence="4" type="ORF">Mal64_07680</name>
</gene>
<dbReference type="NCBIfam" id="TIGR02532">
    <property type="entry name" value="IV_pilin_GFxxxE"/>
    <property type="match status" value="1"/>
</dbReference>
<dbReference type="OrthoDB" id="254259at2"/>
<keyword evidence="2" id="KW-0472">Membrane</keyword>
<dbReference type="InterPro" id="IPR012902">
    <property type="entry name" value="N_methyl_site"/>
</dbReference>
<dbReference type="Gene3D" id="3.30.700.10">
    <property type="entry name" value="Glycoprotein, Type 4 Pilin"/>
    <property type="match status" value="1"/>
</dbReference>
<dbReference type="SUPFAM" id="SSF54523">
    <property type="entry name" value="Pili subunits"/>
    <property type="match status" value="1"/>
</dbReference>
<proteinExistence type="predicted"/>
<reference evidence="4 5" key="1">
    <citation type="submission" date="2019-02" db="EMBL/GenBank/DDBJ databases">
        <title>Deep-cultivation of Planctomycetes and their phenomic and genomic characterization uncovers novel biology.</title>
        <authorList>
            <person name="Wiegand S."/>
            <person name="Jogler M."/>
            <person name="Boedeker C."/>
            <person name="Pinto D."/>
            <person name="Vollmers J."/>
            <person name="Rivas-Marin E."/>
            <person name="Kohn T."/>
            <person name="Peeters S.H."/>
            <person name="Heuer A."/>
            <person name="Rast P."/>
            <person name="Oberbeckmann S."/>
            <person name="Bunk B."/>
            <person name="Jeske O."/>
            <person name="Meyerdierks A."/>
            <person name="Storesund J.E."/>
            <person name="Kallscheuer N."/>
            <person name="Luecker S."/>
            <person name="Lage O.M."/>
            <person name="Pohl T."/>
            <person name="Merkel B.J."/>
            <person name="Hornburger P."/>
            <person name="Mueller R.-W."/>
            <person name="Bruemmer F."/>
            <person name="Labrenz M."/>
            <person name="Spormann A.M."/>
            <person name="Op Den Camp H."/>
            <person name="Overmann J."/>
            <person name="Amann R."/>
            <person name="Jetten M.S.M."/>
            <person name="Mascher T."/>
            <person name="Medema M.H."/>
            <person name="Devos D.P."/>
            <person name="Kaster A.-K."/>
            <person name="Ovreas L."/>
            <person name="Rohde M."/>
            <person name="Galperin M.Y."/>
            <person name="Jogler C."/>
        </authorList>
    </citation>
    <scope>NUCLEOTIDE SEQUENCE [LARGE SCALE GENOMIC DNA]</scope>
    <source>
        <strain evidence="4 5">Mal64</strain>
    </source>
</reference>
<keyword evidence="2" id="KW-1133">Transmembrane helix</keyword>
<accession>A0A5C5ZSA5</accession>
<feature type="transmembrane region" description="Helical" evidence="2">
    <location>
        <begin position="29"/>
        <end position="50"/>
    </location>
</feature>
<protein>
    <submittedName>
        <fullName evidence="4">Type II secretion system protein G</fullName>
    </submittedName>
</protein>
<feature type="domain" description="DUF1559" evidence="3">
    <location>
        <begin position="51"/>
        <end position="317"/>
    </location>
</feature>
<keyword evidence="2" id="KW-0812">Transmembrane</keyword>
<keyword evidence="5" id="KW-1185">Reference proteome</keyword>
<feature type="compositionally biased region" description="Basic and acidic residues" evidence="1">
    <location>
        <begin position="9"/>
        <end position="18"/>
    </location>
</feature>
<dbReference type="Proteomes" id="UP000315440">
    <property type="component" value="Unassembled WGS sequence"/>
</dbReference>
<comment type="caution">
    <text evidence="4">The sequence shown here is derived from an EMBL/GenBank/DDBJ whole genome shotgun (WGS) entry which is preliminary data.</text>
</comment>
<evidence type="ECO:0000313" key="5">
    <source>
        <dbReference type="Proteomes" id="UP000315440"/>
    </source>
</evidence>
<dbReference type="PANTHER" id="PTHR30093">
    <property type="entry name" value="GENERAL SECRETION PATHWAY PROTEIN G"/>
    <property type="match status" value="1"/>
</dbReference>
<sequence length="334" mass="36792" precursor="true">MVSRNHISRLREEGEPNGRRQRARRGFTLVELLVVIAIIGILVALLLPAVQSAREAARRTQCMSNLKQISLALQNFHSAKQHFPPGSHAENEAERTAVHQWTIYLMPYLEEFAIADRYDWSAGDRSSGFAAINGPLFRTTIQSFLCPSDQIGYVKDWGWSHSNYVGCFSADGSWVEPEGWTADNNINHAFYNPSVDSGRRAIFNLNRTRAMKHVVDGTSHTFAFSEVIHGADGQLDFRGTWCVDHGVAYTHRLGPNSTLDDKDAYACPYPPRPGVPCSKSPSFGTAYWAARSLHVGGVNGARVDGSVQFVPDSVDSEVWIALGSINGGEADANL</sequence>
<organism evidence="4 5">
    <name type="scientific">Pseudobythopirellula maris</name>
    <dbReference type="NCBI Taxonomy" id="2527991"/>
    <lineage>
        <taxon>Bacteria</taxon>
        <taxon>Pseudomonadati</taxon>
        <taxon>Planctomycetota</taxon>
        <taxon>Planctomycetia</taxon>
        <taxon>Pirellulales</taxon>
        <taxon>Lacipirellulaceae</taxon>
        <taxon>Pseudobythopirellula</taxon>
    </lineage>
</organism>